<keyword evidence="4" id="KW-0648">Protein biosynthesis</keyword>
<dbReference type="Pfam" id="PF01409">
    <property type="entry name" value="tRNA-synt_2d"/>
    <property type="match status" value="1"/>
</dbReference>
<dbReference type="AlphaFoldDB" id="A0A077JGG1"/>
<evidence type="ECO:0000256" key="2">
    <source>
        <dbReference type="ARBA" id="ARBA00022741"/>
    </source>
</evidence>
<keyword evidence="3" id="KW-0067">ATP-binding</keyword>
<dbReference type="GO" id="GO:0000049">
    <property type="term" value="F:tRNA binding"/>
    <property type="evidence" value="ECO:0007669"/>
    <property type="project" value="InterPro"/>
</dbReference>
<evidence type="ECO:0000256" key="5">
    <source>
        <dbReference type="ARBA" id="ARBA00023146"/>
    </source>
</evidence>
<dbReference type="EMBL" id="AB828323">
    <property type="protein sequence ID" value="BAP19100.1"/>
    <property type="molecule type" value="Genomic_DNA"/>
</dbReference>
<keyword evidence="2" id="KW-0547">Nucleotide-binding</keyword>
<reference evidence="7" key="1">
    <citation type="journal article" date="2014" name="PLoS ONE">
        <title>An unclassified microorganism: novel pathogen candidate lurking in human airways.</title>
        <authorList>
            <person name="Fukuda K."/>
            <person name="Yatera K."/>
            <person name="Ogawa M."/>
            <person name="Kawanami T."/>
            <person name="Yamasaki K."/>
            <person name="Noguchi S."/>
            <person name="Murphy R.S."/>
            <person name="Mukae H."/>
            <person name="Taniguchi H."/>
        </authorList>
    </citation>
    <scope>NUCLEOTIDE SEQUENCE</scope>
    <source>
        <strain evidence="7">IOLA-A4PG</strain>
    </source>
</reference>
<keyword evidence="5 7" id="KW-0030">Aminoacyl-tRNA synthetase</keyword>
<evidence type="ECO:0000256" key="1">
    <source>
        <dbReference type="ARBA" id="ARBA00022598"/>
    </source>
</evidence>
<name>A0A077JGG1_9ZZZZ</name>
<evidence type="ECO:0000256" key="3">
    <source>
        <dbReference type="ARBA" id="ARBA00022840"/>
    </source>
</evidence>
<protein>
    <submittedName>
        <fullName evidence="7">Putative tRNA synthetase</fullName>
    </submittedName>
</protein>
<evidence type="ECO:0000259" key="6">
    <source>
        <dbReference type="Pfam" id="PF01409"/>
    </source>
</evidence>
<organism evidence="7">
    <name type="scientific">uncultured microorganism</name>
    <dbReference type="NCBI Taxonomy" id="358574"/>
    <lineage>
        <taxon>unclassified sequences</taxon>
        <taxon>environmental samples</taxon>
    </lineage>
</organism>
<evidence type="ECO:0000313" key="7">
    <source>
        <dbReference type="EMBL" id="BAP19100.1"/>
    </source>
</evidence>
<dbReference type="GO" id="GO:0005524">
    <property type="term" value="F:ATP binding"/>
    <property type="evidence" value="ECO:0007669"/>
    <property type="project" value="UniProtKB-KW"/>
</dbReference>
<dbReference type="InterPro" id="IPR045864">
    <property type="entry name" value="aa-tRNA-synth_II/BPL/LPL"/>
</dbReference>
<dbReference type="SUPFAM" id="SSF55681">
    <property type="entry name" value="Class II aaRS and biotin synthetases"/>
    <property type="match status" value="1"/>
</dbReference>
<dbReference type="InterPro" id="IPR002319">
    <property type="entry name" value="Phenylalanyl-tRNA_Synthase"/>
</dbReference>
<proteinExistence type="predicted"/>
<keyword evidence="1" id="KW-0436">Ligase</keyword>
<dbReference type="PANTHER" id="PTHR11538">
    <property type="entry name" value="PHENYLALANYL-TRNA SYNTHETASE"/>
    <property type="match status" value="1"/>
</dbReference>
<dbReference type="GO" id="GO:0043039">
    <property type="term" value="P:tRNA aminoacylation"/>
    <property type="evidence" value="ECO:0007669"/>
    <property type="project" value="InterPro"/>
</dbReference>
<accession>A0A077JGG1</accession>
<feature type="domain" description="Phenylalanyl-tRNA synthetase" evidence="6">
    <location>
        <begin position="2"/>
        <end position="217"/>
    </location>
</feature>
<dbReference type="PANTHER" id="PTHR11538:SF41">
    <property type="entry name" value="PHENYLALANINE--TRNA LIGASE, MITOCHONDRIAL"/>
    <property type="match status" value="1"/>
</dbReference>
<evidence type="ECO:0000256" key="4">
    <source>
        <dbReference type="ARBA" id="ARBA00022917"/>
    </source>
</evidence>
<dbReference type="Gene3D" id="3.30.930.10">
    <property type="entry name" value="Bira Bifunctional Protein, Domain 2"/>
    <property type="match status" value="1"/>
</dbReference>
<dbReference type="GO" id="GO:0004826">
    <property type="term" value="F:phenylalanine-tRNA ligase activity"/>
    <property type="evidence" value="ECO:0007669"/>
    <property type="project" value="TreeGrafter"/>
</dbReference>
<sequence length="220" mass="25964">MRQHPVYRTIDSFLNFFSKYNFIHHLSNIITTYEDNFYFLECDDNHIALSNKDTFLLKDNYILRTHTTSFQKSVLNKYKLSINNNVNLNALNYGVVFRKDDSSKHSYFFHQIDGIMCNYSDNINDYIIFLITSIKYVLFNHKNIQVRIRSSYFPFTYPSFEIDIIINNEIIEILGCGFIKQSILNKCSINKKNIFAFGLGIERIASINFNIPNIKKLRLS</sequence>